<proteinExistence type="predicted"/>
<sequence length="150" mass="16387">MTAETSRAARPIDCPCGGAAPNQKTSAKPPRYADCCGPFIDGGALPQTALELMRSRYTAYVLGETAWLRATWAPQTCPPDLDVQPSAPDAPRWLGLAVKRHEQTDAAHAVVEFVARYKTGGRASRLHELSRFTRGEDGRWRYVDGDVTDA</sequence>
<protein>
    <recommendedName>
        <fullName evidence="1">YchJ-like middle NTF2-like domain-containing protein</fullName>
    </recommendedName>
</protein>
<dbReference type="AlphaFoldDB" id="A0A3N6NKV1"/>
<organism evidence="2 3">
    <name type="scientific">Paraburkholderia dinghuensis</name>
    <dbReference type="NCBI Taxonomy" id="2305225"/>
    <lineage>
        <taxon>Bacteria</taxon>
        <taxon>Pseudomonadati</taxon>
        <taxon>Pseudomonadota</taxon>
        <taxon>Betaproteobacteria</taxon>
        <taxon>Burkholderiales</taxon>
        <taxon>Burkholderiaceae</taxon>
        <taxon>Paraburkholderia</taxon>
    </lineage>
</organism>
<dbReference type="InterPro" id="IPR048469">
    <property type="entry name" value="YchJ-like_M"/>
</dbReference>
<evidence type="ECO:0000313" key="3">
    <source>
        <dbReference type="Proteomes" id="UP000272778"/>
    </source>
</evidence>
<dbReference type="InterPro" id="IPR032710">
    <property type="entry name" value="NTF2-like_dom_sf"/>
</dbReference>
<dbReference type="SUPFAM" id="SSF54427">
    <property type="entry name" value="NTF2-like"/>
    <property type="match status" value="1"/>
</dbReference>
<feature type="domain" description="YchJ-like middle NTF2-like" evidence="1">
    <location>
        <begin position="48"/>
        <end position="145"/>
    </location>
</feature>
<comment type="caution">
    <text evidence="2">The sequence shown here is derived from an EMBL/GenBank/DDBJ whole genome shotgun (WGS) entry which is preliminary data.</text>
</comment>
<dbReference type="RefSeq" id="WP_124149202.1">
    <property type="nucleotide sequence ID" value="NZ_RQIS01000001.1"/>
</dbReference>
<dbReference type="EMBL" id="RQIS01000001">
    <property type="protein sequence ID" value="RQH09802.1"/>
    <property type="molecule type" value="Genomic_DNA"/>
</dbReference>
<evidence type="ECO:0000313" key="2">
    <source>
        <dbReference type="EMBL" id="RQH09802.1"/>
    </source>
</evidence>
<dbReference type="Gene3D" id="3.10.450.50">
    <property type="match status" value="1"/>
</dbReference>
<accession>A0A3N6NKV1</accession>
<dbReference type="Proteomes" id="UP000272778">
    <property type="component" value="Unassembled WGS sequence"/>
</dbReference>
<dbReference type="NCBIfam" id="NF002502">
    <property type="entry name" value="PRK01842.1"/>
    <property type="match status" value="1"/>
</dbReference>
<gene>
    <name evidence="2" type="ORF">D1Y85_01230</name>
</gene>
<dbReference type="Pfam" id="PF17775">
    <property type="entry name" value="YchJ_M-like"/>
    <property type="match status" value="1"/>
</dbReference>
<dbReference type="OrthoDB" id="21421at2"/>
<name>A0A3N6NKV1_9BURK</name>
<evidence type="ECO:0000259" key="1">
    <source>
        <dbReference type="Pfam" id="PF17775"/>
    </source>
</evidence>
<reference evidence="2 3" key="1">
    <citation type="submission" date="2018-11" db="EMBL/GenBank/DDBJ databases">
        <title>Paraburkholderia sp. DHOA04, isolated from soil.</title>
        <authorList>
            <person name="Gao Z.-H."/>
            <person name="Qiu L.-H."/>
            <person name="Fu J.-C."/>
        </authorList>
    </citation>
    <scope>NUCLEOTIDE SEQUENCE [LARGE SCALE GENOMIC DNA]</scope>
    <source>
        <strain evidence="2 3">DHOA04</strain>
    </source>
</reference>
<keyword evidence="3" id="KW-1185">Reference proteome</keyword>